<reference evidence="1" key="1">
    <citation type="submission" date="2021-01" db="EMBL/GenBank/DDBJ databases">
        <authorList>
            <person name="Corre E."/>
            <person name="Pelletier E."/>
            <person name="Niang G."/>
            <person name="Scheremetjew M."/>
            <person name="Finn R."/>
            <person name="Kale V."/>
            <person name="Holt S."/>
            <person name="Cochrane G."/>
            <person name="Meng A."/>
            <person name="Brown T."/>
            <person name="Cohen L."/>
        </authorList>
    </citation>
    <scope>NUCLEOTIDE SEQUENCE</scope>
    <source>
        <strain evidence="1">10249 10 AB</strain>
    </source>
</reference>
<gene>
    <name evidence="1" type="ORF">PAUS00366_LOCUS7781</name>
</gene>
<sequence>MILLLWYKLCVHRFHKNNFWRNKKRPSVFDTIEAKTRNIPFGKRGDCGSMAEAFGGPGTTLRHLSAPKRVNMRTKPILTEKKSNGWSGCSLAFNKNGLFDDAYQHVECQQKLVVFEDPQK</sequence>
<organism evidence="1">
    <name type="scientific">Pseudo-nitzschia australis</name>
    <dbReference type="NCBI Taxonomy" id="44445"/>
    <lineage>
        <taxon>Eukaryota</taxon>
        <taxon>Sar</taxon>
        <taxon>Stramenopiles</taxon>
        <taxon>Ochrophyta</taxon>
        <taxon>Bacillariophyta</taxon>
        <taxon>Bacillariophyceae</taxon>
        <taxon>Bacillariophycidae</taxon>
        <taxon>Bacillariales</taxon>
        <taxon>Bacillariaceae</taxon>
        <taxon>Pseudo-nitzschia</taxon>
    </lineage>
</organism>
<dbReference type="EMBL" id="HBIX01010296">
    <property type="protein sequence ID" value="CAE0715029.1"/>
    <property type="molecule type" value="Transcribed_RNA"/>
</dbReference>
<dbReference type="AlphaFoldDB" id="A0A7S4AGZ6"/>
<protein>
    <submittedName>
        <fullName evidence="1">Uncharacterized protein</fullName>
    </submittedName>
</protein>
<proteinExistence type="predicted"/>
<name>A0A7S4AGZ6_9STRA</name>
<evidence type="ECO:0000313" key="1">
    <source>
        <dbReference type="EMBL" id="CAE0715029.1"/>
    </source>
</evidence>
<accession>A0A7S4AGZ6</accession>